<gene>
    <name evidence="1" type="ordered locus">AFE_1044</name>
</gene>
<dbReference type="HOGENOM" id="CLU_2447928_0_0_6"/>
<dbReference type="PaxDb" id="243159-AFE_1044"/>
<accession>B7J7Z2</accession>
<evidence type="ECO:0000313" key="1">
    <source>
        <dbReference type="EMBL" id="ACK80923.1"/>
    </source>
</evidence>
<dbReference type="Proteomes" id="UP000001362">
    <property type="component" value="Chromosome"/>
</dbReference>
<keyword evidence="2" id="KW-1185">Reference proteome</keyword>
<reference evidence="1 2" key="1">
    <citation type="journal article" date="2008" name="BMC Genomics">
        <title>Acidithiobacillus ferrooxidans metabolism: from genome sequence to industrial applications.</title>
        <authorList>
            <person name="Valdes J."/>
            <person name="Pedroso I."/>
            <person name="Quatrini R."/>
            <person name="Dodson R.J."/>
            <person name="Tettelin H."/>
            <person name="Blake R.II."/>
            <person name="Eisen J.A."/>
            <person name="Holmes D.S."/>
        </authorList>
    </citation>
    <scope>NUCLEOTIDE SEQUENCE [LARGE SCALE GENOMIC DNA]</scope>
    <source>
        <strain evidence="2">ATCC 23270 / DSM 14882 / CIP 104768 / NCIMB 8455</strain>
    </source>
</reference>
<organism evidence="1 2">
    <name type="scientific">Acidithiobacillus ferrooxidans (strain ATCC 23270 / DSM 14882 / CIP 104768 / NCIMB 8455)</name>
    <name type="common">Ferrobacillus ferrooxidans (strain ATCC 23270)</name>
    <dbReference type="NCBI Taxonomy" id="243159"/>
    <lineage>
        <taxon>Bacteria</taxon>
        <taxon>Pseudomonadati</taxon>
        <taxon>Pseudomonadota</taxon>
        <taxon>Acidithiobacillia</taxon>
        <taxon>Acidithiobacillales</taxon>
        <taxon>Acidithiobacillaceae</taxon>
        <taxon>Acidithiobacillus</taxon>
    </lineage>
</organism>
<dbReference type="STRING" id="243159.AFE_1044"/>
<protein>
    <submittedName>
        <fullName evidence="1">Uncharacterized protein</fullName>
    </submittedName>
</protein>
<dbReference type="KEGG" id="afr:AFE_1044"/>
<sequence length="89" mass="9578">MCYISFAISMKIINTTKTRTTPANPTPAATARSRIFSCGFQCKRIGNQLAAIFFNIAHLHSGNDYNILACVGQPISTQFATKSAAHLAA</sequence>
<dbReference type="EMBL" id="CP001219">
    <property type="protein sequence ID" value="ACK80923.1"/>
    <property type="molecule type" value="Genomic_DNA"/>
</dbReference>
<name>B7J7Z2_ACIF2</name>
<evidence type="ECO:0000313" key="2">
    <source>
        <dbReference type="Proteomes" id="UP000001362"/>
    </source>
</evidence>
<dbReference type="AlphaFoldDB" id="B7J7Z2"/>
<proteinExistence type="predicted"/>